<dbReference type="Gene3D" id="1.10.10.60">
    <property type="entry name" value="Homeodomain-like"/>
    <property type="match status" value="1"/>
</dbReference>
<dbReference type="Gene3D" id="1.10.357.10">
    <property type="entry name" value="Tetracycline Repressor, domain 2"/>
    <property type="match status" value="1"/>
</dbReference>
<proteinExistence type="predicted"/>
<evidence type="ECO:0000313" key="7">
    <source>
        <dbReference type="Proteomes" id="UP000317982"/>
    </source>
</evidence>
<comment type="caution">
    <text evidence="6">The sequence shown here is derived from an EMBL/GenBank/DDBJ whole genome shotgun (WGS) entry which is preliminary data.</text>
</comment>
<keyword evidence="2 4" id="KW-0238">DNA-binding</keyword>
<sequence>MARVTTTRRRNRPTKTGVVLSHELIVRTAIRLIHEHGSEGLSVRRLGLALGADPSSVYRYFRNTDDLIRAVADDLIGQYLADFRPGPDLRRTLRDLGLRIHSALVAEPRISALTASRVTGRPHEISTIEVGLGILRAAGFTPAEAARHYHAFIDLTLGFAALDASAAALPHDTDTADDAAWTTVYARLGADTHPNIAACSDALAATMRTSAYPAALDLFLDGLIGRTP</sequence>
<dbReference type="Pfam" id="PF02909">
    <property type="entry name" value="TetR_C_1"/>
    <property type="match status" value="1"/>
</dbReference>
<dbReference type="InterPro" id="IPR009057">
    <property type="entry name" value="Homeodomain-like_sf"/>
</dbReference>
<gene>
    <name evidence="6" type="ORF">FL583_33685</name>
</gene>
<dbReference type="OrthoDB" id="3519192at2"/>
<feature type="DNA-binding region" description="H-T-H motif" evidence="4">
    <location>
        <begin position="42"/>
        <end position="61"/>
    </location>
</feature>
<reference evidence="6 7" key="1">
    <citation type="submission" date="2019-07" db="EMBL/GenBank/DDBJ databases">
        <title>Cryptosporangium phraense sp. nov., isolated from plant litter.</title>
        <authorList>
            <person name="Suriyachadkun C."/>
        </authorList>
    </citation>
    <scope>NUCLEOTIDE SEQUENCE [LARGE SCALE GENOMIC DNA]</scope>
    <source>
        <strain evidence="6 7">A-T 5661</strain>
    </source>
</reference>
<evidence type="ECO:0000259" key="5">
    <source>
        <dbReference type="PROSITE" id="PS50977"/>
    </source>
</evidence>
<organism evidence="6 7">
    <name type="scientific">Cryptosporangium phraense</name>
    <dbReference type="NCBI Taxonomy" id="2593070"/>
    <lineage>
        <taxon>Bacteria</taxon>
        <taxon>Bacillati</taxon>
        <taxon>Actinomycetota</taxon>
        <taxon>Actinomycetes</taxon>
        <taxon>Cryptosporangiales</taxon>
        <taxon>Cryptosporangiaceae</taxon>
        <taxon>Cryptosporangium</taxon>
    </lineage>
</organism>
<dbReference type="InParanoid" id="A0A545AH84"/>
<dbReference type="RefSeq" id="WP_142708938.1">
    <property type="nucleotide sequence ID" value="NZ_VIRS01000036.1"/>
</dbReference>
<evidence type="ECO:0000313" key="6">
    <source>
        <dbReference type="EMBL" id="TQS40677.1"/>
    </source>
</evidence>
<dbReference type="GO" id="GO:0003677">
    <property type="term" value="F:DNA binding"/>
    <property type="evidence" value="ECO:0007669"/>
    <property type="project" value="UniProtKB-UniRule"/>
</dbReference>
<evidence type="ECO:0000256" key="3">
    <source>
        <dbReference type="ARBA" id="ARBA00023163"/>
    </source>
</evidence>
<feature type="domain" description="HTH tetR-type" evidence="5">
    <location>
        <begin position="19"/>
        <end position="79"/>
    </location>
</feature>
<evidence type="ECO:0000256" key="2">
    <source>
        <dbReference type="ARBA" id="ARBA00023125"/>
    </source>
</evidence>
<dbReference type="InterPro" id="IPR004111">
    <property type="entry name" value="Repressor_TetR_C"/>
</dbReference>
<dbReference type="EMBL" id="VIRS01000036">
    <property type="protein sequence ID" value="TQS40677.1"/>
    <property type="molecule type" value="Genomic_DNA"/>
</dbReference>
<dbReference type="PROSITE" id="PS50977">
    <property type="entry name" value="HTH_TETR_2"/>
    <property type="match status" value="1"/>
</dbReference>
<dbReference type="GO" id="GO:0045892">
    <property type="term" value="P:negative regulation of DNA-templated transcription"/>
    <property type="evidence" value="ECO:0007669"/>
    <property type="project" value="InterPro"/>
</dbReference>
<dbReference type="Pfam" id="PF00440">
    <property type="entry name" value="TetR_N"/>
    <property type="match status" value="1"/>
</dbReference>
<evidence type="ECO:0000256" key="4">
    <source>
        <dbReference type="PROSITE-ProRule" id="PRU00335"/>
    </source>
</evidence>
<keyword evidence="1" id="KW-0805">Transcription regulation</keyword>
<dbReference type="Proteomes" id="UP000317982">
    <property type="component" value="Unassembled WGS sequence"/>
</dbReference>
<dbReference type="InterPro" id="IPR001647">
    <property type="entry name" value="HTH_TetR"/>
</dbReference>
<keyword evidence="3" id="KW-0804">Transcription</keyword>
<dbReference type="SUPFAM" id="SSF48498">
    <property type="entry name" value="Tetracyclin repressor-like, C-terminal domain"/>
    <property type="match status" value="1"/>
</dbReference>
<dbReference type="AlphaFoldDB" id="A0A545AH84"/>
<evidence type="ECO:0000256" key="1">
    <source>
        <dbReference type="ARBA" id="ARBA00023015"/>
    </source>
</evidence>
<dbReference type="InterPro" id="IPR036271">
    <property type="entry name" value="Tet_transcr_reg_TetR-rel_C_sf"/>
</dbReference>
<keyword evidence="7" id="KW-1185">Reference proteome</keyword>
<accession>A0A545AH84</accession>
<dbReference type="SUPFAM" id="SSF46689">
    <property type="entry name" value="Homeodomain-like"/>
    <property type="match status" value="1"/>
</dbReference>
<name>A0A545AH84_9ACTN</name>
<protein>
    <submittedName>
        <fullName evidence="6">TetR family transcriptional regulator</fullName>
    </submittedName>
</protein>